<reference evidence="1 2" key="1">
    <citation type="submission" date="2020-08" db="EMBL/GenBank/DDBJ databases">
        <title>Genomic Encyclopedia of Type Strains, Phase IV (KMG-IV): sequencing the most valuable type-strain genomes for metagenomic binning, comparative biology and taxonomic classification.</title>
        <authorList>
            <person name="Goeker M."/>
        </authorList>
    </citation>
    <scope>NUCLEOTIDE SEQUENCE [LARGE SCALE GENOMIC DNA]</scope>
    <source>
        <strain evidence="1 2">DSM 5391</strain>
    </source>
</reference>
<protein>
    <submittedName>
        <fullName evidence="1">Uncharacterized protein</fullName>
    </submittedName>
</protein>
<sequence>MSFAHFNEIYEICNGMLKKDEAVVKTKPRMKKRYVMKSRPVNQRQKLKDAEDEHGKGKCFFYV</sequence>
<dbReference type="AlphaFoldDB" id="A0A7X0HR21"/>
<proteinExistence type="predicted"/>
<dbReference type="Proteomes" id="UP000531594">
    <property type="component" value="Unassembled WGS sequence"/>
</dbReference>
<comment type="caution">
    <text evidence="1">The sequence shown here is derived from an EMBL/GenBank/DDBJ whole genome shotgun (WGS) entry which is preliminary data.</text>
</comment>
<dbReference type="EMBL" id="JACHGK010000001">
    <property type="protein sequence ID" value="MBB6443991.1"/>
    <property type="molecule type" value="Genomic_DNA"/>
</dbReference>
<name>A0A7X0HR21_9BACI</name>
<evidence type="ECO:0000313" key="1">
    <source>
        <dbReference type="EMBL" id="MBB6443991.1"/>
    </source>
</evidence>
<gene>
    <name evidence="1" type="ORF">HNR53_000579</name>
</gene>
<keyword evidence="2" id="KW-1185">Reference proteome</keyword>
<organism evidence="1 2">
    <name type="scientific">Bacillus benzoevorans</name>
    <dbReference type="NCBI Taxonomy" id="1456"/>
    <lineage>
        <taxon>Bacteria</taxon>
        <taxon>Bacillati</taxon>
        <taxon>Bacillota</taxon>
        <taxon>Bacilli</taxon>
        <taxon>Bacillales</taxon>
        <taxon>Bacillaceae</taxon>
        <taxon>Bacillus</taxon>
    </lineage>
</organism>
<dbReference type="RefSeq" id="WP_184522574.1">
    <property type="nucleotide sequence ID" value="NZ_JACHGK010000001.1"/>
</dbReference>
<evidence type="ECO:0000313" key="2">
    <source>
        <dbReference type="Proteomes" id="UP000531594"/>
    </source>
</evidence>
<accession>A0A7X0HR21</accession>